<feature type="chain" id="PRO_5032519212" description="Transglycosylase SLT domain-containing protein" evidence="1">
    <location>
        <begin position="21"/>
        <end position="201"/>
    </location>
</feature>
<evidence type="ECO:0000259" key="2">
    <source>
        <dbReference type="Pfam" id="PF19489"/>
    </source>
</evidence>
<comment type="caution">
    <text evidence="3">The sequence shown here is derived from an EMBL/GenBank/DDBJ whole genome shotgun (WGS) entry which is preliminary data.</text>
</comment>
<dbReference type="Proteomes" id="UP000885822">
    <property type="component" value="Unassembled WGS sequence"/>
</dbReference>
<gene>
    <name evidence="3" type="ORF">ENG92_04400</name>
</gene>
<protein>
    <recommendedName>
        <fullName evidence="2">Transglycosylase SLT domain-containing protein</fullName>
    </recommendedName>
</protein>
<reference evidence="3" key="1">
    <citation type="journal article" date="2020" name="mSystems">
        <title>Genome- and Community-Level Interaction Insights into Carbon Utilization and Element Cycling Functions of Hydrothermarchaeota in Hydrothermal Sediment.</title>
        <authorList>
            <person name="Zhou Z."/>
            <person name="Liu Y."/>
            <person name="Xu W."/>
            <person name="Pan J."/>
            <person name="Luo Z.H."/>
            <person name="Li M."/>
        </authorList>
    </citation>
    <scope>NUCLEOTIDE SEQUENCE [LARGE SCALE GENOMIC DNA]</scope>
    <source>
        <strain evidence="3">HyVt-26</strain>
    </source>
</reference>
<dbReference type="InterPro" id="IPR045795">
    <property type="entry name" value="SLT_4"/>
</dbReference>
<organism evidence="3">
    <name type="scientific">Thiolapillus brandeum</name>
    <dbReference type="NCBI Taxonomy" id="1076588"/>
    <lineage>
        <taxon>Bacteria</taxon>
        <taxon>Pseudomonadati</taxon>
        <taxon>Pseudomonadota</taxon>
        <taxon>Gammaproteobacteria</taxon>
        <taxon>Chromatiales</taxon>
        <taxon>Sedimenticolaceae</taxon>
        <taxon>Thiolapillus</taxon>
    </lineage>
</organism>
<name>A0A831K2Y9_9GAMM</name>
<dbReference type="Pfam" id="PF19489">
    <property type="entry name" value="SLT_4"/>
    <property type="match status" value="1"/>
</dbReference>
<feature type="domain" description="Transglycosylase SLT" evidence="2">
    <location>
        <begin position="6"/>
        <end position="188"/>
    </location>
</feature>
<dbReference type="SUPFAM" id="SSF53955">
    <property type="entry name" value="Lysozyme-like"/>
    <property type="match status" value="1"/>
</dbReference>
<evidence type="ECO:0000256" key="1">
    <source>
        <dbReference type="SAM" id="SignalP"/>
    </source>
</evidence>
<dbReference type="InterPro" id="IPR023346">
    <property type="entry name" value="Lysozyme-like_dom_sf"/>
</dbReference>
<dbReference type="PROSITE" id="PS51257">
    <property type="entry name" value="PROKAR_LIPOPROTEIN"/>
    <property type="match status" value="1"/>
</dbReference>
<dbReference type="CDD" id="cd00442">
    <property type="entry name" value="Lyz-like"/>
    <property type="match status" value="1"/>
</dbReference>
<dbReference type="Gene3D" id="1.10.530.10">
    <property type="match status" value="1"/>
</dbReference>
<evidence type="ECO:0000313" key="3">
    <source>
        <dbReference type="EMBL" id="HDK38238.1"/>
    </source>
</evidence>
<accession>A0A831K2Y9</accession>
<keyword evidence="1" id="KW-0732">Signal</keyword>
<feature type="signal peptide" evidence="1">
    <location>
        <begin position="1"/>
        <end position="20"/>
    </location>
</feature>
<proteinExistence type="predicted"/>
<sequence length="201" mass="23273">MNRFALLLFVGVFLSGCATTPPSNINNLCSIFEEKDGWYKSAKASEKRWGTPIHVQMAILRQESAFRDDAQPPRGKLLWVIPWKRPSSAYGYPQAKDETWDWYIQKTGNDGADRDDFADAIDFVGWYTNVSHSKLGISKWDAKHQYLAYHEGHGGYRNRSYRNKSWLIKVADKVDRQSKTYARQLKGCEKNLDKGWSLWPF</sequence>
<dbReference type="EMBL" id="DRCV01000194">
    <property type="protein sequence ID" value="HDK38238.1"/>
    <property type="molecule type" value="Genomic_DNA"/>
</dbReference>
<dbReference type="AlphaFoldDB" id="A0A831K2Y9"/>